<dbReference type="Gene3D" id="3.40.640.10">
    <property type="entry name" value="Type I PLP-dependent aspartate aminotransferase-like (Major domain)"/>
    <property type="match status" value="1"/>
</dbReference>
<gene>
    <name evidence="2" type="ordered locus">DR_1579</name>
</gene>
<dbReference type="Proteomes" id="UP000002524">
    <property type="component" value="Chromosome 1"/>
</dbReference>
<dbReference type="CDD" id="cd00609">
    <property type="entry name" value="AAT_like"/>
    <property type="match status" value="1"/>
</dbReference>
<dbReference type="STRING" id="243230.DR_1579"/>
<dbReference type="PATRIC" id="fig|243230.17.peg.1782"/>
<evidence type="ECO:0000256" key="1">
    <source>
        <dbReference type="SAM" id="MobiDB-lite"/>
    </source>
</evidence>
<dbReference type="Gene3D" id="3.90.1150.10">
    <property type="entry name" value="Aspartate Aminotransferase, domain 1"/>
    <property type="match status" value="1"/>
</dbReference>
<dbReference type="InterPro" id="IPR015424">
    <property type="entry name" value="PyrdxlP-dep_Trfase"/>
</dbReference>
<dbReference type="KEGG" id="dra:DR_1579"/>
<dbReference type="EnsemblBacteria" id="AAF11140">
    <property type="protein sequence ID" value="AAF11140"/>
    <property type="gene ID" value="DR_1579"/>
</dbReference>
<keyword evidence="3" id="KW-1185">Reference proteome</keyword>
<dbReference type="PaxDb" id="243230-DR_1579"/>
<dbReference type="InterPro" id="IPR024551">
    <property type="entry name" value="AspAT_Ic"/>
</dbReference>
<dbReference type="OrthoDB" id="9802328at2"/>
<dbReference type="Pfam" id="PF12897">
    <property type="entry name" value="Asp_aminotransf"/>
    <property type="match status" value="1"/>
</dbReference>
<feature type="region of interest" description="Disordered" evidence="1">
    <location>
        <begin position="1"/>
        <end position="34"/>
    </location>
</feature>
<dbReference type="InterPro" id="IPR015421">
    <property type="entry name" value="PyrdxlP-dep_Trfase_major"/>
</dbReference>
<dbReference type="PANTHER" id="PTHR43799">
    <property type="entry name" value="AMINOTRANSFERASE, PUTATIVE-RELATED"/>
    <property type="match status" value="1"/>
</dbReference>
<dbReference type="PIR" id="H75379">
    <property type="entry name" value="H75379"/>
</dbReference>
<dbReference type="PANTHER" id="PTHR43799:SF1">
    <property type="entry name" value="ASPARTATE AMINOTRANSFERASE"/>
    <property type="match status" value="1"/>
</dbReference>
<dbReference type="EMBL" id="AE000513">
    <property type="protein sequence ID" value="AAF11140.1"/>
    <property type="molecule type" value="Genomic_DNA"/>
</dbReference>
<evidence type="ECO:0008006" key="4">
    <source>
        <dbReference type="Google" id="ProtNLM"/>
    </source>
</evidence>
<evidence type="ECO:0000313" key="3">
    <source>
        <dbReference type="Proteomes" id="UP000002524"/>
    </source>
</evidence>
<dbReference type="InterPro" id="IPR015422">
    <property type="entry name" value="PyrdxlP-dep_Trfase_small"/>
</dbReference>
<dbReference type="InParanoid" id="Q9RU17"/>
<evidence type="ECO:0000313" key="2">
    <source>
        <dbReference type="EMBL" id="AAF11140.1"/>
    </source>
</evidence>
<organism evidence="2 3">
    <name type="scientific">Deinococcus radiodurans (strain ATCC 13939 / DSM 20539 / JCM 16871 / CCUG 27074 / LMG 4051 / NBRC 15346 / NCIMB 9279 / VKM B-1422 / R1)</name>
    <dbReference type="NCBI Taxonomy" id="243230"/>
    <lineage>
        <taxon>Bacteria</taxon>
        <taxon>Thermotogati</taxon>
        <taxon>Deinococcota</taxon>
        <taxon>Deinococci</taxon>
        <taxon>Deinococcales</taxon>
        <taxon>Deinococcaceae</taxon>
        <taxon>Deinococcus</taxon>
    </lineage>
</organism>
<dbReference type="SUPFAM" id="SSF53383">
    <property type="entry name" value="PLP-dependent transferases"/>
    <property type="match status" value="1"/>
</dbReference>
<name>Q9RU17_DEIRA</name>
<dbReference type="AlphaFoldDB" id="Q9RU17"/>
<dbReference type="HOGENOM" id="CLU_635914_0_0_0"/>
<dbReference type="eggNOG" id="COG1167">
    <property type="taxonomic scope" value="Bacteria"/>
</dbReference>
<dbReference type="GO" id="GO:0004069">
    <property type="term" value="F:L-aspartate:2-oxoglutarate aminotransferase activity"/>
    <property type="evidence" value="ECO:0007669"/>
    <property type="project" value="InterPro"/>
</dbReference>
<protein>
    <recommendedName>
        <fullName evidence="4">Aspartate aminotransferase</fullName>
    </recommendedName>
</protein>
<accession>Q9RU17</accession>
<reference evidence="2 3" key="1">
    <citation type="journal article" date="1999" name="Science">
        <title>Genome sequence of the radioresistant bacterium Deinococcus radiodurans R1.</title>
        <authorList>
            <person name="White O."/>
            <person name="Eisen J.A."/>
            <person name="Heidelberg J.F."/>
            <person name="Hickey E.K."/>
            <person name="Peterson J.D."/>
            <person name="Dodson R.J."/>
            <person name="Haft D.H."/>
            <person name="Gwinn M.L."/>
            <person name="Nelson W.C."/>
            <person name="Richardson D.L."/>
            <person name="Moffat K.S."/>
            <person name="Qin H."/>
            <person name="Jiang L."/>
            <person name="Pamphile W."/>
            <person name="Crosby M."/>
            <person name="Shen M."/>
            <person name="Vamathevan J.J."/>
            <person name="Lam P."/>
            <person name="McDonald L."/>
            <person name="Utterback T."/>
            <person name="Zalewski C."/>
            <person name="Makarova K.S."/>
            <person name="Aravind L."/>
            <person name="Daly M.J."/>
            <person name="Minton K.W."/>
            <person name="Fleischmann R.D."/>
            <person name="Ketchum K.A."/>
            <person name="Nelson K.E."/>
            <person name="Salzberg S."/>
            <person name="Smith H.O."/>
            <person name="Venter J.C."/>
            <person name="Fraser C.M."/>
        </authorList>
    </citation>
    <scope>NUCLEOTIDE SEQUENCE [LARGE SCALE GENOMIC DNA]</scope>
    <source>
        <strain evidence="3">ATCC 13939 / DSM 20539 / JCM 16871 / LMG 4051 / NBRC 15346 / NCIMB 9279 / R1 / VKM B-1422</strain>
    </source>
</reference>
<proteinExistence type="predicted"/>
<sequence>MDPASGPGGWTKTSRAPAPARLRYPDPMTSSATPDALAQAQAAYAELKARGLKLNLQRGQPADADFDLSNPMLSVLGENDTRYDGTDLRNYPGGVAGLPSARALFGNYLDLKPENVLVWNNSSLELQGLVLGFALLHGLRGSQGGWVHEKPKMIVTVPGYDRHFLLLETLGFKLLAVDMQDDGPDVDAIERLAANDASVKGILFVPTYSNPGGETISAEKARRLVGLKAAAPDFTIFADDAYRAHHLFGEGERDVPVNFVALCRDAGHPDRAFVFASTSKITFAGAGLGFVGSSEDNIGWLGKYLGAQSIGPNKFEQARHVKFLEGYDGGLEGLMRDHAALIAPKFQAVYDALSAGLGEGGGGYATWRTPRGGYFISLDTVDPVAERVVQLADEAGISLTPAGATYPGGNDPKNANIRLAPTRPPLAEVEEAMRGVATCVKLAAEEYRAGQH</sequence>